<accession>A0A9N8DC96</accession>
<gene>
    <name evidence="1" type="ORF">SEMRO_13_G010290.1</name>
</gene>
<dbReference type="EMBL" id="CAICTM010000013">
    <property type="protein sequence ID" value="CAB9497074.1"/>
    <property type="molecule type" value="Genomic_DNA"/>
</dbReference>
<dbReference type="PANTHER" id="PTHR31152">
    <property type="entry name" value="PLAC8 FAMILY PROTEIN"/>
    <property type="match status" value="1"/>
</dbReference>
<protein>
    <submittedName>
        <fullName evidence="1">Inherit from euNOG: PLAC8 family</fullName>
    </submittedName>
</protein>
<reference evidence="1" key="1">
    <citation type="submission" date="2020-06" db="EMBL/GenBank/DDBJ databases">
        <authorList>
            <consortium name="Plant Systems Biology data submission"/>
        </authorList>
    </citation>
    <scope>NUCLEOTIDE SEQUENCE</scope>
    <source>
        <strain evidence="1">D6</strain>
    </source>
</reference>
<proteinExistence type="predicted"/>
<evidence type="ECO:0000313" key="1">
    <source>
        <dbReference type="EMBL" id="CAB9497074.1"/>
    </source>
</evidence>
<name>A0A9N8DC96_9STRA</name>
<sequence length="216" mass="23654">MVFCCFSSKPLASYEVEKGKYGAAYAPFLGNQSKFDISLCEAPCREPGCLLATVLCFCPIQVHMRHKALNHVDPGSGWANYKCCQGYFGGCCCLQPGQMGEQSCPSLCMCVEASIFPGPAVSATSNIVREAYRLGLDEDDVRLIRCNNCLFVLSCILNCIAPLTDCEGDDVLAHIVNVISDITFCCVSGCMTAQVHHEIKLREQHSAPTREEMERC</sequence>
<comment type="caution">
    <text evidence="1">The sequence shown here is derived from an EMBL/GenBank/DDBJ whole genome shotgun (WGS) entry which is preliminary data.</text>
</comment>
<organism evidence="1 2">
    <name type="scientific">Seminavis robusta</name>
    <dbReference type="NCBI Taxonomy" id="568900"/>
    <lineage>
        <taxon>Eukaryota</taxon>
        <taxon>Sar</taxon>
        <taxon>Stramenopiles</taxon>
        <taxon>Ochrophyta</taxon>
        <taxon>Bacillariophyta</taxon>
        <taxon>Bacillariophyceae</taxon>
        <taxon>Bacillariophycidae</taxon>
        <taxon>Naviculales</taxon>
        <taxon>Naviculaceae</taxon>
        <taxon>Seminavis</taxon>
    </lineage>
</organism>
<dbReference type="OrthoDB" id="998115at2759"/>
<evidence type="ECO:0000313" key="2">
    <source>
        <dbReference type="Proteomes" id="UP001153069"/>
    </source>
</evidence>
<dbReference type="PANTHER" id="PTHR31152:SF1">
    <property type="entry name" value="PLAC8 FAMILY PROTEIN"/>
    <property type="match status" value="1"/>
</dbReference>
<dbReference type="Proteomes" id="UP001153069">
    <property type="component" value="Unassembled WGS sequence"/>
</dbReference>
<dbReference type="AlphaFoldDB" id="A0A9N8DC96"/>
<keyword evidence="2" id="KW-1185">Reference proteome</keyword>